<feature type="region of interest" description="Disordered" evidence="1">
    <location>
        <begin position="398"/>
        <end position="424"/>
    </location>
</feature>
<feature type="domain" description="DUF4283" evidence="2">
    <location>
        <begin position="190"/>
        <end position="274"/>
    </location>
</feature>
<name>A0A438C404_VITVI</name>
<gene>
    <name evidence="3" type="ORF">CK203_108012</name>
</gene>
<dbReference type="PANTHER" id="PTHR34427">
    <property type="entry name" value="DUF4283 DOMAIN PROTEIN"/>
    <property type="match status" value="1"/>
</dbReference>
<evidence type="ECO:0000256" key="1">
    <source>
        <dbReference type="SAM" id="MobiDB-lite"/>
    </source>
</evidence>
<evidence type="ECO:0000259" key="2">
    <source>
        <dbReference type="Pfam" id="PF14111"/>
    </source>
</evidence>
<organism evidence="3 4">
    <name type="scientific">Vitis vinifera</name>
    <name type="common">Grape</name>
    <dbReference type="NCBI Taxonomy" id="29760"/>
    <lineage>
        <taxon>Eukaryota</taxon>
        <taxon>Viridiplantae</taxon>
        <taxon>Streptophyta</taxon>
        <taxon>Embryophyta</taxon>
        <taxon>Tracheophyta</taxon>
        <taxon>Spermatophyta</taxon>
        <taxon>Magnoliopsida</taxon>
        <taxon>eudicotyledons</taxon>
        <taxon>Gunneridae</taxon>
        <taxon>Pentapetalae</taxon>
        <taxon>rosids</taxon>
        <taxon>Vitales</taxon>
        <taxon>Vitaceae</taxon>
        <taxon>Viteae</taxon>
        <taxon>Vitis</taxon>
    </lineage>
</organism>
<feature type="compositionally biased region" description="Polar residues" evidence="1">
    <location>
        <begin position="405"/>
        <end position="421"/>
    </location>
</feature>
<dbReference type="InterPro" id="IPR025558">
    <property type="entry name" value="DUF4283"/>
</dbReference>
<evidence type="ECO:0000313" key="4">
    <source>
        <dbReference type="Proteomes" id="UP000288805"/>
    </source>
</evidence>
<dbReference type="Pfam" id="PF14111">
    <property type="entry name" value="DUF4283"/>
    <property type="match status" value="1"/>
</dbReference>
<sequence>MILLIDGGIMGIGYQARERGPERESKCDGGEQVNLCASEGAVSNVHSESRISLRKSSFGVESKTFEIEVEKKKGKVQVTIVERKRGVSSWIKLGPKSLRIFVECLVLCIKDTRTEKWEINWKERGRFYSLGVGLQWRRHFGVNERKESQKDDAMSSKPILGKTFAEVVKLPRSKDKPVEVSKKDLSRNLNRLAQCLVGSWDPKSVRGDDLRSWGTQMAKIWGLKGNLGLAKLERGKVLLEFELLTEAEKALKLGRILVGGFFLRLEKWSPETGCLMEGEKRREAWVRIMGLPVSLWDRAILRRVGEECGGFLAIDSQTEKLEELQWARILVKLNGEEMPNMMEIWVEGVCYSLTLWWEVRQVMRLVPTEKSGKKSGAEREVEGEGEVFARVGKRVLEEDDDTRLETQSQSANGTQGQTSGSGRPLVRYRGLDGSSVGPHGGFQLLGGPLKQGLSKNPRCSNLGSGPVGIDPILSSSFEVGSTSFGPTSLEGPKRVKALEAFVAFRPARLDVCRGPSHSLEGNRAHIGVALPEVKDGMRKQIEEELQSKERSKTDLALIEEASRYGSDPNPCGLLASEFSSSPSFFSNWTPLGEYYDYYGDGRETFQGETPLRMLIAPRPIEDETANRWELMEANNGNNEDCGKELCLVQTLPREVKGWEEVSWKESDLARFSKFLGFLTEGLEKDILDFLVKIQKRRERVHIKTLLEKSKFERELKRLECSINYGGGGGNRKVDCKEEVSGHGS</sequence>
<dbReference type="Proteomes" id="UP000288805">
    <property type="component" value="Unassembled WGS sequence"/>
</dbReference>
<dbReference type="EMBL" id="QGNW01002567">
    <property type="protein sequence ID" value="RVW17938.1"/>
    <property type="molecule type" value="Genomic_DNA"/>
</dbReference>
<dbReference type="PANTHER" id="PTHR34427:SF5">
    <property type="entry name" value="DUF4283 DOMAIN-CONTAINING PROTEIN"/>
    <property type="match status" value="1"/>
</dbReference>
<protein>
    <recommendedName>
        <fullName evidence="2">DUF4283 domain-containing protein</fullName>
    </recommendedName>
</protein>
<comment type="caution">
    <text evidence="3">The sequence shown here is derived from an EMBL/GenBank/DDBJ whole genome shotgun (WGS) entry which is preliminary data.</text>
</comment>
<dbReference type="AlphaFoldDB" id="A0A438C404"/>
<accession>A0A438C404</accession>
<evidence type="ECO:0000313" key="3">
    <source>
        <dbReference type="EMBL" id="RVW17938.1"/>
    </source>
</evidence>
<proteinExistence type="predicted"/>
<reference evidence="3 4" key="1">
    <citation type="journal article" date="2018" name="PLoS Genet.">
        <title>Population sequencing reveals clonal diversity and ancestral inbreeding in the grapevine cultivar Chardonnay.</title>
        <authorList>
            <person name="Roach M.J."/>
            <person name="Johnson D.L."/>
            <person name="Bohlmann J."/>
            <person name="van Vuuren H.J."/>
            <person name="Jones S.J."/>
            <person name="Pretorius I.S."/>
            <person name="Schmidt S.A."/>
            <person name="Borneman A.R."/>
        </authorList>
    </citation>
    <scope>NUCLEOTIDE SEQUENCE [LARGE SCALE GENOMIC DNA]</scope>
    <source>
        <strain evidence="4">cv. Chardonnay</strain>
        <tissue evidence="3">Leaf</tissue>
    </source>
</reference>